<protein>
    <recommendedName>
        <fullName evidence="2">DUF6699 domain-containing protein</fullName>
    </recommendedName>
</protein>
<evidence type="ECO:0000313" key="4">
    <source>
        <dbReference type="Proteomes" id="UP000001861"/>
    </source>
</evidence>
<evidence type="ECO:0000256" key="1">
    <source>
        <dbReference type="SAM" id="MobiDB-lite"/>
    </source>
</evidence>
<accession>A8NB96</accession>
<dbReference type="AlphaFoldDB" id="A8NB96"/>
<dbReference type="eggNOG" id="ENOG502SU6E">
    <property type="taxonomic scope" value="Eukaryota"/>
</dbReference>
<evidence type="ECO:0000259" key="2">
    <source>
        <dbReference type="Pfam" id="PF20415"/>
    </source>
</evidence>
<comment type="caution">
    <text evidence="3">The sequence shown here is derived from an EMBL/GenBank/DDBJ whole genome shotgun (WGS) entry which is preliminary data.</text>
</comment>
<feature type="compositionally biased region" description="Low complexity" evidence="1">
    <location>
        <begin position="65"/>
        <end position="80"/>
    </location>
</feature>
<sequence>MPGLWKKVRFSKTNTVVSPPTPALTAGSLSPASSAALITPPDYPVPLPSTASRPGPMPYYYQPFSSSTPSSSKKSSSTRPSRSHTISAPTVRAHRYLEASSRPAIHFDLQDHPSTASRHQHHLSPDALDEPATTPPLKSLTLKSEILPWHIRILPSHRRSYVTVGDVLDQLYSTLRSNLTQMDYDALHSSEKAAAIRAYEQRYRRFRSRSEYSREKAGGMKRVDLLMGHTRFMGLSRTKAYDVWILNTG</sequence>
<organism evidence="3 4">
    <name type="scientific">Coprinopsis cinerea (strain Okayama-7 / 130 / ATCC MYA-4618 / FGSC 9003)</name>
    <name type="common">Inky cap fungus</name>
    <name type="synonym">Hormographiella aspergillata</name>
    <dbReference type="NCBI Taxonomy" id="240176"/>
    <lineage>
        <taxon>Eukaryota</taxon>
        <taxon>Fungi</taxon>
        <taxon>Dikarya</taxon>
        <taxon>Basidiomycota</taxon>
        <taxon>Agaricomycotina</taxon>
        <taxon>Agaricomycetes</taxon>
        <taxon>Agaricomycetidae</taxon>
        <taxon>Agaricales</taxon>
        <taxon>Agaricineae</taxon>
        <taxon>Psathyrellaceae</taxon>
        <taxon>Coprinopsis</taxon>
    </lineage>
</organism>
<dbReference type="RefSeq" id="XP_001832095.1">
    <property type="nucleotide sequence ID" value="XM_001832043.2"/>
</dbReference>
<dbReference type="InterPro" id="IPR046522">
    <property type="entry name" value="DUF6699"/>
</dbReference>
<dbReference type="Pfam" id="PF20415">
    <property type="entry name" value="DUF6699"/>
    <property type="match status" value="1"/>
</dbReference>
<evidence type="ECO:0000313" key="3">
    <source>
        <dbReference type="EMBL" id="EAU89741.1"/>
    </source>
</evidence>
<dbReference type="STRING" id="240176.A8NB96"/>
<feature type="region of interest" description="Disordered" evidence="1">
    <location>
        <begin position="113"/>
        <end position="136"/>
    </location>
</feature>
<name>A8NB96_COPC7</name>
<dbReference type="EMBL" id="AACS02000009">
    <property type="protein sequence ID" value="EAU89741.1"/>
    <property type="molecule type" value="Genomic_DNA"/>
</dbReference>
<gene>
    <name evidence="3" type="ORF">CC1G_07466</name>
</gene>
<dbReference type="OMA" id="AYHDRYS"/>
<keyword evidence="4" id="KW-1185">Reference proteome</keyword>
<reference evidence="3 4" key="1">
    <citation type="journal article" date="2010" name="Proc. Natl. Acad. Sci. U.S.A.">
        <title>Insights into evolution of multicellular fungi from the assembled chromosomes of the mushroom Coprinopsis cinerea (Coprinus cinereus).</title>
        <authorList>
            <person name="Stajich J.E."/>
            <person name="Wilke S.K."/>
            <person name="Ahren D."/>
            <person name="Au C.H."/>
            <person name="Birren B.W."/>
            <person name="Borodovsky M."/>
            <person name="Burns C."/>
            <person name="Canback B."/>
            <person name="Casselton L.A."/>
            <person name="Cheng C.K."/>
            <person name="Deng J."/>
            <person name="Dietrich F.S."/>
            <person name="Fargo D.C."/>
            <person name="Farman M.L."/>
            <person name="Gathman A.C."/>
            <person name="Goldberg J."/>
            <person name="Guigo R."/>
            <person name="Hoegger P.J."/>
            <person name="Hooker J.B."/>
            <person name="Huggins A."/>
            <person name="James T.Y."/>
            <person name="Kamada T."/>
            <person name="Kilaru S."/>
            <person name="Kodira C."/>
            <person name="Kues U."/>
            <person name="Kupfer D."/>
            <person name="Kwan H.S."/>
            <person name="Lomsadze A."/>
            <person name="Li W."/>
            <person name="Lilly W.W."/>
            <person name="Ma L.J."/>
            <person name="Mackey A.J."/>
            <person name="Manning G."/>
            <person name="Martin F."/>
            <person name="Muraguchi H."/>
            <person name="Natvig D.O."/>
            <person name="Palmerini H."/>
            <person name="Ramesh M.A."/>
            <person name="Rehmeyer C.J."/>
            <person name="Roe B.A."/>
            <person name="Shenoy N."/>
            <person name="Stanke M."/>
            <person name="Ter-Hovhannisyan V."/>
            <person name="Tunlid A."/>
            <person name="Velagapudi R."/>
            <person name="Vision T.J."/>
            <person name="Zeng Q."/>
            <person name="Zolan M.E."/>
            <person name="Pukkila P.J."/>
        </authorList>
    </citation>
    <scope>NUCLEOTIDE SEQUENCE [LARGE SCALE GENOMIC DNA]</scope>
    <source>
        <strain evidence="4">Okayama-7 / 130 / ATCC MYA-4618 / FGSC 9003</strain>
    </source>
</reference>
<dbReference type="Proteomes" id="UP000001861">
    <property type="component" value="Unassembled WGS sequence"/>
</dbReference>
<dbReference type="VEuPathDB" id="FungiDB:CC1G_07466"/>
<dbReference type="OrthoDB" id="2783256at2759"/>
<dbReference type="KEGG" id="cci:CC1G_07466"/>
<feature type="domain" description="DUF6699" evidence="2">
    <location>
        <begin position="105"/>
        <end position="239"/>
    </location>
</feature>
<proteinExistence type="predicted"/>
<dbReference type="InParanoid" id="A8NB96"/>
<dbReference type="GeneID" id="6008579"/>
<feature type="compositionally biased region" description="Low complexity" evidence="1">
    <location>
        <begin position="23"/>
        <end position="40"/>
    </location>
</feature>
<feature type="region of interest" description="Disordered" evidence="1">
    <location>
        <begin position="11"/>
        <end position="93"/>
    </location>
</feature>